<name>A0ABN6YBZ1_9MICO</name>
<sequence>MPLYEAWRTEIHERWLAGTLTVALVQHLDIYDPSWRGTLTEAAPRVRAVTGAPRDAVYGDGRRGQVLAAVKALESIVADVDQNGMGGSGHDLTYLVATAEALYASLVYGFDLVDEEAAS</sequence>
<evidence type="ECO:0000313" key="2">
    <source>
        <dbReference type="Proteomes" id="UP001321486"/>
    </source>
</evidence>
<reference evidence="2" key="1">
    <citation type="journal article" date="2019" name="Int. J. Syst. Evol. Microbiol.">
        <title>The Global Catalogue of Microorganisms (GCM) 10K type strain sequencing project: providing services to taxonomists for standard genome sequencing and annotation.</title>
        <authorList>
            <consortium name="The Broad Institute Genomics Platform"/>
            <consortium name="The Broad Institute Genome Sequencing Center for Infectious Disease"/>
            <person name="Wu L."/>
            <person name="Ma J."/>
        </authorList>
    </citation>
    <scope>NUCLEOTIDE SEQUENCE [LARGE SCALE GENOMIC DNA]</scope>
    <source>
        <strain evidence="2">NBRC 108728</strain>
    </source>
</reference>
<evidence type="ECO:0000313" key="1">
    <source>
        <dbReference type="EMBL" id="BDZ52838.1"/>
    </source>
</evidence>
<accession>A0ABN6YBZ1</accession>
<proteinExistence type="predicted"/>
<protein>
    <submittedName>
        <fullName evidence="1">Uncharacterized protein</fullName>
    </submittedName>
</protein>
<organism evidence="1 2">
    <name type="scientific">Frondihabitans sucicola</name>
    <dbReference type="NCBI Taxonomy" id="1268041"/>
    <lineage>
        <taxon>Bacteria</taxon>
        <taxon>Bacillati</taxon>
        <taxon>Actinomycetota</taxon>
        <taxon>Actinomycetes</taxon>
        <taxon>Micrococcales</taxon>
        <taxon>Microbacteriaceae</taxon>
        <taxon>Frondihabitans</taxon>
    </lineage>
</organism>
<keyword evidence="2" id="KW-1185">Reference proteome</keyword>
<dbReference type="EMBL" id="AP027733">
    <property type="protein sequence ID" value="BDZ52838.1"/>
    <property type="molecule type" value="Genomic_DNA"/>
</dbReference>
<dbReference type="Proteomes" id="UP001321486">
    <property type="component" value="Plasmid pNBRC108728a"/>
</dbReference>
<gene>
    <name evidence="1" type="ORF">GCM10025867_50790</name>
</gene>
<keyword evidence="1" id="KW-0614">Plasmid</keyword>
<dbReference type="RefSeq" id="WP_286347120.1">
    <property type="nucleotide sequence ID" value="NZ_AP027733.1"/>
</dbReference>
<geneLocation type="plasmid" evidence="1 2">
    <name>pNBRC108728a</name>
</geneLocation>